<feature type="compositionally biased region" description="Basic residues" evidence="1">
    <location>
        <begin position="552"/>
        <end position="561"/>
    </location>
</feature>
<feature type="region of interest" description="Disordered" evidence="1">
    <location>
        <begin position="368"/>
        <end position="561"/>
    </location>
</feature>
<dbReference type="RefSeq" id="WP_336558625.1">
    <property type="nucleotide sequence ID" value="NZ_JBBAYL010000024.1"/>
</dbReference>
<sequence>MALIRPATSPTIAISRALKRAGLEQGKGKGFQVQGRYRNGERQFTHVRVYGTRAEAVVAERADDIERWTEESGFPFRVSVHYMGRWPVSDIHNGPRPRVRQEAPAPAVEEPTVQESAEEATPAPAAEEPAAVDRQDVTAAAPVAAVEEPAAVEPAPEPEAAVSYAEDYRQEQQAKALGWSTRHAELVRWAAAGELRMEGPDDLRRVTIPGRAGRRVAAALLRPLAAAAFVALGELDEEGRHRVEVTGDGRRALEAWDRKSPAPAVISRKQEGRADLRPLLGGEEHRRRAAEFEADLKRRAAEREAWYAAFDLRRAEEEREDRLRAVWAEVEGIWNPFSRRPAGWTPMPEQVEEFRIRPELTAELEEEAARLAAADDSRAPATPAPVEVAQEAPEDSAGDGRRTAPHPPSSVLTLQSSCVSIGVSGRPNGQRTEGTPRHDHHSNPQHRGRRRHHRRTDHEGDRGRRPRGPRPGDRRHAHDRGRGPGRHPELLHPQPRQGVDRAGRRHRHRSGRDRRLLQLGRHLTAPAGRSTRGARPPPAPRLEAMPCVPCPHRPRRRRPSR</sequence>
<comment type="caution">
    <text evidence="2">The sequence shown here is derived from an EMBL/GenBank/DDBJ whole genome shotgun (WGS) entry which is preliminary data.</text>
</comment>
<name>A0ABU8GQ11_9ACTN</name>
<organism evidence="2 3">
    <name type="scientific">Streptomyces brasiliscabiei</name>
    <dbReference type="NCBI Taxonomy" id="2736302"/>
    <lineage>
        <taxon>Bacteria</taxon>
        <taxon>Bacillati</taxon>
        <taxon>Actinomycetota</taxon>
        <taxon>Actinomycetes</taxon>
        <taxon>Kitasatosporales</taxon>
        <taxon>Streptomycetaceae</taxon>
        <taxon>Streptomyces</taxon>
    </lineage>
</organism>
<proteinExistence type="predicted"/>
<feature type="compositionally biased region" description="Polar residues" evidence="1">
    <location>
        <begin position="410"/>
        <end position="419"/>
    </location>
</feature>
<feature type="compositionally biased region" description="Low complexity" evidence="1">
    <location>
        <begin position="119"/>
        <end position="129"/>
    </location>
</feature>
<evidence type="ECO:0000313" key="2">
    <source>
        <dbReference type="EMBL" id="MEI5615262.1"/>
    </source>
</evidence>
<protein>
    <submittedName>
        <fullName evidence="2">Uncharacterized protein</fullName>
    </submittedName>
</protein>
<reference evidence="2 3" key="1">
    <citation type="submission" date="2024-03" db="EMBL/GenBank/DDBJ databases">
        <title>First Report of Pectobacterium brasiliscabiei causing potato scab in china.</title>
        <authorList>
            <person name="Handique U."/>
        </authorList>
    </citation>
    <scope>NUCLEOTIDE SEQUENCE [LARGE SCALE GENOMIC DNA]</scope>
    <source>
        <strain evidence="2 3">ZRIMU1503</strain>
    </source>
</reference>
<dbReference type="Proteomes" id="UP001365781">
    <property type="component" value="Unassembled WGS sequence"/>
</dbReference>
<feature type="compositionally biased region" description="Basic and acidic residues" evidence="1">
    <location>
        <begin position="470"/>
        <end position="490"/>
    </location>
</feature>
<accession>A0ABU8GQ11</accession>
<feature type="region of interest" description="Disordered" evidence="1">
    <location>
        <begin position="89"/>
        <end position="134"/>
    </location>
</feature>
<evidence type="ECO:0000313" key="3">
    <source>
        <dbReference type="Proteomes" id="UP001365781"/>
    </source>
</evidence>
<feature type="compositionally biased region" description="Basic and acidic residues" evidence="1">
    <location>
        <begin position="368"/>
        <end position="378"/>
    </location>
</feature>
<keyword evidence="3" id="KW-1185">Reference proteome</keyword>
<gene>
    <name evidence="2" type="ORF">WB403_39695</name>
</gene>
<dbReference type="EMBL" id="JBBAYM010000035">
    <property type="protein sequence ID" value="MEI5615262.1"/>
    <property type="molecule type" value="Genomic_DNA"/>
</dbReference>
<feature type="compositionally biased region" description="Basic residues" evidence="1">
    <location>
        <begin position="503"/>
        <end position="512"/>
    </location>
</feature>
<evidence type="ECO:0000256" key="1">
    <source>
        <dbReference type="SAM" id="MobiDB-lite"/>
    </source>
</evidence>
<feature type="compositionally biased region" description="Basic residues" evidence="1">
    <location>
        <begin position="438"/>
        <end position="455"/>
    </location>
</feature>